<feature type="region of interest" description="Disordered" evidence="1">
    <location>
        <begin position="344"/>
        <end position="363"/>
    </location>
</feature>
<evidence type="ECO:0000313" key="2">
    <source>
        <dbReference type="Proteomes" id="UP000492821"/>
    </source>
</evidence>
<reference evidence="2" key="1">
    <citation type="journal article" date="2013" name="Genetics">
        <title>The draft genome and transcriptome of Panagrellus redivivus are shaped by the harsh demands of a free-living lifestyle.</title>
        <authorList>
            <person name="Srinivasan J."/>
            <person name="Dillman A.R."/>
            <person name="Macchietto M.G."/>
            <person name="Heikkinen L."/>
            <person name="Lakso M."/>
            <person name="Fracchia K.M."/>
            <person name="Antoshechkin I."/>
            <person name="Mortazavi A."/>
            <person name="Wong G."/>
            <person name="Sternberg P.W."/>
        </authorList>
    </citation>
    <scope>NUCLEOTIDE SEQUENCE [LARGE SCALE GENOMIC DNA]</scope>
    <source>
        <strain evidence="2">MT8872</strain>
    </source>
</reference>
<feature type="region of interest" description="Disordered" evidence="1">
    <location>
        <begin position="35"/>
        <end position="54"/>
    </location>
</feature>
<reference evidence="3" key="2">
    <citation type="submission" date="2020-10" db="UniProtKB">
        <authorList>
            <consortium name="WormBaseParasite"/>
        </authorList>
    </citation>
    <scope>IDENTIFICATION</scope>
</reference>
<dbReference type="Proteomes" id="UP000492821">
    <property type="component" value="Unassembled WGS sequence"/>
</dbReference>
<accession>A0A7E4ZQA8</accession>
<dbReference type="AlphaFoldDB" id="A0A7E4ZQA8"/>
<evidence type="ECO:0000313" key="3">
    <source>
        <dbReference type="WBParaSite" id="Pan_g11017.t1"/>
    </source>
</evidence>
<protein>
    <submittedName>
        <fullName evidence="3">DUF641 domain-containing protein</fullName>
    </submittedName>
</protein>
<sequence>MASRFTFASFPETGGSSSAEPFPSPFDSDIRTIREVTGDDYPSPPASRNSSLSLSNATVNELKSFIEKQVFEVKAAVDRCESKITVAAERHEAQLRAVYERQEAMMVYLKQVDDRVKHTSSNVVKTDINVTKVLQQSESRKRKNEISLITGKPYSIEEEPAYQEQVDNIAINTRDALNLVLDGIDLFEWVLKLKLARMVRDPRGFAPKVFQLILPVTVLADHFVGHLQSGKVCVPNNRDGHPKKAFSASFNLFLGRLFKAVAGNLVAPCSADLFYSQVRAGLNGLGDNIHKNNPYRVASIDYIYDGYDTQTYTPLHPFHLTVPINWIDADATAKARSKMVGNVNADGNGSNAEENGFDSGGNGFDAGGNGFDAGGNGFNTGGNGFDAGGNGFNTSGNGFDAGGTAFNTGATGCGVGRPAPM</sequence>
<dbReference type="WBParaSite" id="Pan_g11017.t1">
    <property type="protein sequence ID" value="Pan_g11017.t1"/>
    <property type="gene ID" value="Pan_g11017"/>
</dbReference>
<organism evidence="2 3">
    <name type="scientific">Panagrellus redivivus</name>
    <name type="common">Microworm</name>
    <dbReference type="NCBI Taxonomy" id="6233"/>
    <lineage>
        <taxon>Eukaryota</taxon>
        <taxon>Metazoa</taxon>
        <taxon>Ecdysozoa</taxon>
        <taxon>Nematoda</taxon>
        <taxon>Chromadorea</taxon>
        <taxon>Rhabditida</taxon>
        <taxon>Tylenchina</taxon>
        <taxon>Panagrolaimomorpha</taxon>
        <taxon>Panagrolaimoidea</taxon>
        <taxon>Panagrolaimidae</taxon>
        <taxon>Panagrellus</taxon>
    </lineage>
</organism>
<feature type="region of interest" description="Disordered" evidence="1">
    <location>
        <begin position="1"/>
        <end position="29"/>
    </location>
</feature>
<proteinExistence type="predicted"/>
<keyword evidence="2" id="KW-1185">Reference proteome</keyword>
<evidence type="ECO:0000256" key="1">
    <source>
        <dbReference type="SAM" id="MobiDB-lite"/>
    </source>
</evidence>
<name>A0A7E4ZQA8_PANRE</name>